<proteinExistence type="predicted"/>
<protein>
    <submittedName>
        <fullName evidence="2">DUF2384 domain-containing protein</fullName>
    </submittedName>
</protein>
<dbReference type="AlphaFoldDB" id="A0A4S8Q5A7"/>
<evidence type="ECO:0000313" key="3">
    <source>
        <dbReference type="Proteomes" id="UP000307378"/>
    </source>
</evidence>
<accession>A0A4S8Q5A7</accession>
<comment type="caution">
    <text evidence="2">The sequence shown here is derived from an EMBL/GenBank/DDBJ whole genome shotgun (WGS) entry which is preliminary data.</text>
</comment>
<reference evidence="2 3" key="1">
    <citation type="submission" date="2019-04" db="EMBL/GenBank/DDBJ databases">
        <title>genome sequence of strain W3.</title>
        <authorList>
            <person name="Gao J."/>
            <person name="Sun J."/>
        </authorList>
    </citation>
    <scope>NUCLEOTIDE SEQUENCE [LARGE SCALE GENOMIC DNA]</scope>
    <source>
        <strain evidence="2 3">W3</strain>
    </source>
</reference>
<evidence type="ECO:0000259" key="1">
    <source>
        <dbReference type="Pfam" id="PF20432"/>
    </source>
</evidence>
<feature type="domain" description="Antitoxin Xre-like helix-turn-helix" evidence="1">
    <location>
        <begin position="27"/>
        <end position="83"/>
    </location>
</feature>
<gene>
    <name evidence="2" type="ORF">FAA86_03265</name>
</gene>
<sequence>MLHAAENPLVPIPRSPGFADEADRRRLSQTALKAFRRLVTHWDLTSQQSAALLGVSLSTWERLKPDTATKTLSQDQMTRISALTGIYKALHLLFADAMADRWPMLENSGPLFDRRTPVAAMIEGGIPHMLEVRRYLDAVRGGL</sequence>
<organism evidence="2 3">
    <name type="scientific">Rhizobium rosettiformans W3</name>
    <dbReference type="NCBI Taxonomy" id="538378"/>
    <lineage>
        <taxon>Bacteria</taxon>
        <taxon>Pseudomonadati</taxon>
        <taxon>Pseudomonadota</taxon>
        <taxon>Alphaproteobacteria</taxon>
        <taxon>Hyphomicrobiales</taxon>
        <taxon>Rhizobiaceae</taxon>
        <taxon>Rhizobium/Agrobacterium group</taxon>
        <taxon>Rhizobium</taxon>
    </lineage>
</organism>
<dbReference type="Proteomes" id="UP000307378">
    <property type="component" value="Unassembled WGS sequence"/>
</dbReference>
<name>A0A4S8Q5A7_9HYPH</name>
<dbReference type="EMBL" id="STGU01000002">
    <property type="protein sequence ID" value="THV37842.1"/>
    <property type="molecule type" value="Genomic_DNA"/>
</dbReference>
<evidence type="ECO:0000313" key="2">
    <source>
        <dbReference type="EMBL" id="THV37842.1"/>
    </source>
</evidence>
<dbReference type="GO" id="GO:0003677">
    <property type="term" value="F:DNA binding"/>
    <property type="evidence" value="ECO:0007669"/>
    <property type="project" value="InterPro"/>
</dbReference>
<dbReference type="Pfam" id="PF20432">
    <property type="entry name" value="Xre-like-HTH"/>
    <property type="match status" value="1"/>
</dbReference>
<dbReference type="InterPro" id="IPR046847">
    <property type="entry name" value="Xre-like_HTH"/>
</dbReference>